<evidence type="ECO:0000313" key="2">
    <source>
        <dbReference type="Proteomes" id="UP000298030"/>
    </source>
</evidence>
<reference evidence="1 2" key="1">
    <citation type="journal article" date="2019" name="Nat. Ecol. Evol.">
        <title>Megaphylogeny resolves global patterns of mushroom evolution.</title>
        <authorList>
            <person name="Varga T."/>
            <person name="Krizsan K."/>
            <person name="Foldi C."/>
            <person name="Dima B."/>
            <person name="Sanchez-Garcia M."/>
            <person name="Sanchez-Ramirez S."/>
            <person name="Szollosi G.J."/>
            <person name="Szarkandi J.G."/>
            <person name="Papp V."/>
            <person name="Albert L."/>
            <person name="Andreopoulos W."/>
            <person name="Angelini C."/>
            <person name="Antonin V."/>
            <person name="Barry K.W."/>
            <person name="Bougher N.L."/>
            <person name="Buchanan P."/>
            <person name="Buyck B."/>
            <person name="Bense V."/>
            <person name="Catcheside P."/>
            <person name="Chovatia M."/>
            <person name="Cooper J."/>
            <person name="Damon W."/>
            <person name="Desjardin D."/>
            <person name="Finy P."/>
            <person name="Geml J."/>
            <person name="Haridas S."/>
            <person name="Hughes K."/>
            <person name="Justo A."/>
            <person name="Karasinski D."/>
            <person name="Kautmanova I."/>
            <person name="Kiss B."/>
            <person name="Kocsube S."/>
            <person name="Kotiranta H."/>
            <person name="LaButti K.M."/>
            <person name="Lechner B.E."/>
            <person name="Liimatainen K."/>
            <person name="Lipzen A."/>
            <person name="Lukacs Z."/>
            <person name="Mihaltcheva S."/>
            <person name="Morgado L.N."/>
            <person name="Niskanen T."/>
            <person name="Noordeloos M.E."/>
            <person name="Ohm R.A."/>
            <person name="Ortiz-Santana B."/>
            <person name="Ovrebo C."/>
            <person name="Racz N."/>
            <person name="Riley R."/>
            <person name="Savchenko A."/>
            <person name="Shiryaev A."/>
            <person name="Soop K."/>
            <person name="Spirin V."/>
            <person name="Szebenyi C."/>
            <person name="Tomsovsky M."/>
            <person name="Tulloss R.E."/>
            <person name="Uehling J."/>
            <person name="Grigoriev I.V."/>
            <person name="Vagvolgyi C."/>
            <person name="Papp T."/>
            <person name="Martin F.M."/>
            <person name="Miettinen O."/>
            <person name="Hibbett D.S."/>
            <person name="Nagy L.G."/>
        </authorList>
    </citation>
    <scope>NUCLEOTIDE SEQUENCE [LARGE SCALE GENOMIC DNA]</scope>
    <source>
        <strain evidence="1 2">FP101781</strain>
    </source>
</reference>
<evidence type="ECO:0000313" key="1">
    <source>
        <dbReference type="EMBL" id="TEB27072.1"/>
    </source>
</evidence>
<dbReference type="AlphaFoldDB" id="A0A4Y7SZ06"/>
<name>A0A4Y7SZ06_COPMI</name>
<comment type="caution">
    <text evidence="1">The sequence shown here is derived from an EMBL/GenBank/DDBJ whole genome shotgun (WGS) entry which is preliminary data.</text>
</comment>
<organism evidence="1 2">
    <name type="scientific">Coprinellus micaceus</name>
    <name type="common">Glistening ink-cap mushroom</name>
    <name type="synonym">Coprinus micaceus</name>
    <dbReference type="NCBI Taxonomy" id="71717"/>
    <lineage>
        <taxon>Eukaryota</taxon>
        <taxon>Fungi</taxon>
        <taxon>Dikarya</taxon>
        <taxon>Basidiomycota</taxon>
        <taxon>Agaricomycotina</taxon>
        <taxon>Agaricomycetes</taxon>
        <taxon>Agaricomycetidae</taxon>
        <taxon>Agaricales</taxon>
        <taxon>Agaricineae</taxon>
        <taxon>Psathyrellaceae</taxon>
        <taxon>Coprinellus</taxon>
    </lineage>
</organism>
<gene>
    <name evidence="1" type="ORF">FA13DRAFT_1712848</name>
</gene>
<keyword evidence="2" id="KW-1185">Reference proteome</keyword>
<dbReference type="EMBL" id="QPFP01000043">
    <property type="protein sequence ID" value="TEB27072.1"/>
    <property type="molecule type" value="Genomic_DNA"/>
</dbReference>
<accession>A0A4Y7SZ06</accession>
<proteinExistence type="predicted"/>
<sequence>MSTIQFTHSEDSDTVDSTSCSGLYAGSTVGAVLPSSGTFQKEGRVGGLDPGIAPGNGTVNFASSMKWARQCLRGVNSPAMDVGCLKPESSSAAAKNHRYEARIYPDSGLVLALELDDFYSLVKPISAQEPISTARWGGNVCTKMWTPPIEASFQAILGACEHAETIPLQCQSHRVIQKPWKGRLRSTLHEGSVPPFSR</sequence>
<protein>
    <submittedName>
        <fullName evidence="1">Uncharacterized protein</fullName>
    </submittedName>
</protein>
<dbReference type="Proteomes" id="UP000298030">
    <property type="component" value="Unassembled WGS sequence"/>
</dbReference>